<organism evidence="1 2">
    <name type="scientific">Clostridium collagenovorans DSM 3089</name>
    <dbReference type="NCBI Taxonomy" id="1121306"/>
    <lineage>
        <taxon>Bacteria</taxon>
        <taxon>Bacillati</taxon>
        <taxon>Bacillota</taxon>
        <taxon>Clostridia</taxon>
        <taxon>Eubacteriales</taxon>
        <taxon>Clostridiaceae</taxon>
        <taxon>Clostridium</taxon>
    </lineage>
</organism>
<gene>
    <name evidence="1" type="ORF">SAMN02745196_00166</name>
</gene>
<dbReference type="EMBL" id="FQXP01000003">
    <property type="protein sequence ID" value="SHH37775.1"/>
    <property type="molecule type" value="Genomic_DNA"/>
</dbReference>
<accession>A0A1M5SH31</accession>
<reference evidence="1 2" key="1">
    <citation type="submission" date="2016-11" db="EMBL/GenBank/DDBJ databases">
        <authorList>
            <person name="Jaros S."/>
            <person name="Januszkiewicz K."/>
            <person name="Wedrychowicz H."/>
        </authorList>
    </citation>
    <scope>NUCLEOTIDE SEQUENCE [LARGE SCALE GENOMIC DNA]</scope>
    <source>
        <strain evidence="1 2">DSM 3089</strain>
    </source>
</reference>
<proteinExistence type="predicted"/>
<keyword evidence="2" id="KW-1185">Reference proteome</keyword>
<protein>
    <submittedName>
        <fullName evidence="1">Uncharacterized protein</fullName>
    </submittedName>
</protein>
<evidence type="ECO:0000313" key="1">
    <source>
        <dbReference type="EMBL" id="SHH37775.1"/>
    </source>
</evidence>
<dbReference type="OrthoDB" id="1920995at2"/>
<dbReference type="AlphaFoldDB" id="A0A1M5SH31"/>
<name>A0A1M5SH31_9CLOT</name>
<dbReference type="STRING" id="1121306.SAMN02745196_00166"/>
<dbReference type="Proteomes" id="UP000184526">
    <property type="component" value="Unassembled WGS sequence"/>
</dbReference>
<dbReference type="RefSeq" id="WP_072829087.1">
    <property type="nucleotide sequence ID" value="NZ_FQXP01000003.1"/>
</dbReference>
<sequence>MNNYIIVLPDGETKGFRKEEDTHMFIQGYYEEKVGRLNNDIDLSYEDYATEPLEATIGICVSLGAYEGECVIYQLEDVLEKINKSGLFPEEKQEIIEKLTQDKIEFNVFDYQIDNILKDATVIPHR</sequence>
<evidence type="ECO:0000313" key="2">
    <source>
        <dbReference type="Proteomes" id="UP000184526"/>
    </source>
</evidence>